<protein>
    <submittedName>
        <fullName evidence="4">Uncharacterized protein</fullName>
    </submittedName>
</protein>
<feature type="region of interest" description="Disordered" evidence="1">
    <location>
        <begin position="194"/>
        <end position="220"/>
    </location>
</feature>
<name>A0A428MNX2_9BACT</name>
<feature type="chain" id="PRO_5019264818" evidence="3">
    <location>
        <begin position="20"/>
        <end position="268"/>
    </location>
</feature>
<comment type="caution">
    <text evidence="4">The sequence shown here is derived from an EMBL/GenBank/DDBJ whole genome shotgun (WGS) entry which is preliminary data.</text>
</comment>
<evidence type="ECO:0000313" key="4">
    <source>
        <dbReference type="EMBL" id="RSL18589.1"/>
    </source>
</evidence>
<evidence type="ECO:0000256" key="3">
    <source>
        <dbReference type="SAM" id="SignalP"/>
    </source>
</evidence>
<keyword evidence="3" id="KW-0732">Signal</keyword>
<feature type="signal peptide" evidence="3">
    <location>
        <begin position="1"/>
        <end position="19"/>
    </location>
</feature>
<evidence type="ECO:0000256" key="2">
    <source>
        <dbReference type="SAM" id="Phobius"/>
    </source>
</evidence>
<feature type="transmembrane region" description="Helical" evidence="2">
    <location>
        <begin position="80"/>
        <end position="100"/>
    </location>
</feature>
<feature type="compositionally biased region" description="Polar residues" evidence="1">
    <location>
        <begin position="246"/>
        <end position="257"/>
    </location>
</feature>
<keyword evidence="2" id="KW-0812">Transmembrane</keyword>
<dbReference type="EMBL" id="RSDW01000001">
    <property type="protein sequence ID" value="RSL18589.1"/>
    <property type="molecule type" value="Genomic_DNA"/>
</dbReference>
<dbReference type="AlphaFoldDB" id="A0A428MNX2"/>
<keyword evidence="2" id="KW-1133">Transmembrane helix</keyword>
<gene>
    <name evidence="4" type="ORF">EDE15_4179</name>
</gene>
<proteinExistence type="predicted"/>
<evidence type="ECO:0000256" key="1">
    <source>
        <dbReference type="SAM" id="MobiDB-lite"/>
    </source>
</evidence>
<reference evidence="4 5" key="1">
    <citation type="submission" date="2018-12" db="EMBL/GenBank/DDBJ databases">
        <title>Sequencing of bacterial isolates from soil warming experiment in Harvard Forest, Massachusetts, USA.</title>
        <authorList>
            <person name="Deangelis K."/>
        </authorList>
    </citation>
    <scope>NUCLEOTIDE SEQUENCE [LARGE SCALE GENOMIC DNA]</scope>
    <source>
        <strain evidence="4 5">EB153</strain>
    </source>
</reference>
<evidence type="ECO:0000313" key="5">
    <source>
        <dbReference type="Proteomes" id="UP000269669"/>
    </source>
</evidence>
<organism evidence="4 5">
    <name type="scientific">Edaphobacter aggregans</name>
    <dbReference type="NCBI Taxonomy" id="570835"/>
    <lineage>
        <taxon>Bacteria</taxon>
        <taxon>Pseudomonadati</taxon>
        <taxon>Acidobacteriota</taxon>
        <taxon>Terriglobia</taxon>
        <taxon>Terriglobales</taxon>
        <taxon>Acidobacteriaceae</taxon>
        <taxon>Edaphobacter</taxon>
    </lineage>
</organism>
<keyword evidence="5" id="KW-1185">Reference proteome</keyword>
<feature type="region of interest" description="Disordered" evidence="1">
    <location>
        <begin position="246"/>
        <end position="268"/>
    </location>
</feature>
<sequence>MKMRAIICIAMLNPVLVFGQVGGNRPRSSYDPAAQAGTMGHQQSGVATALQKVNPKDKDYGAAIEQGRIAALEQTVEDFYWWYCVVSTGVLLLLVMYVMWLSRERELRLKVSADIVSQLYNSYVTARAKALDAIEAHNNLAKRYNAKLLEMAAMSQASTNKEGKTAAKESIEEAEKLRTKRSNLTRETTPVETNIVGQDTSGTDNVPEKKLEEDFEGEDVEELKERIRQLAAQKKASEQKVANLRTQLSRAHHSLQTYRGDVPDGRSA</sequence>
<dbReference type="RefSeq" id="WP_125486933.1">
    <property type="nucleotide sequence ID" value="NZ_RSDW01000001.1"/>
</dbReference>
<dbReference type="Proteomes" id="UP000269669">
    <property type="component" value="Unassembled WGS sequence"/>
</dbReference>
<feature type="compositionally biased region" description="Polar residues" evidence="1">
    <location>
        <begin position="194"/>
        <end position="204"/>
    </location>
</feature>
<accession>A0A428MNX2</accession>
<dbReference type="OrthoDB" id="115005at2"/>
<keyword evidence="2" id="KW-0472">Membrane</keyword>